<gene>
    <name evidence="3" type="ORF">CH360_03160</name>
    <name evidence="4" type="ORF">CH373_03165</name>
</gene>
<dbReference type="OrthoDB" id="1801976at2"/>
<feature type="transmembrane region" description="Helical" evidence="1">
    <location>
        <begin position="232"/>
        <end position="251"/>
    </location>
</feature>
<feature type="transmembrane region" description="Helical" evidence="1">
    <location>
        <begin position="117"/>
        <end position="140"/>
    </location>
</feature>
<protein>
    <submittedName>
        <fullName evidence="4">MSEP-CTERM sorting domain-containing protein</fullName>
    </submittedName>
</protein>
<feature type="transmembrane region" description="Helical" evidence="1">
    <location>
        <begin position="328"/>
        <end position="350"/>
    </location>
</feature>
<feature type="transmembrane region" description="Helical" evidence="1">
    <location>
        <begin position="149"/>
        <end position="173"/>
    </location>
</feature>
<feature type="transmembrane region" description="Helical" evidence="1">
    <location>
        <begin position="193"/>
        <end position="220"/>
    </location>
</feature>
<comment type="caution">
    <text evidence="4">The sequence shown here is derived from an EMBL/GenBank/DDBJ whole genome shotgun (WGS) entry which is preliminary data.</text>
</comment>
<dbReference type="RefSeq" id="WP_100712487.1">
    <property type="nucleotide sequence ID" value="NZ_NPDY01000001.1"/>
</dbReference>
<evidence type="ECO:0000313" key="4">
    <source>
        <dbReference type="EMBL" id="PJZ75036.1"/>
    </source>
</evidence>
<feature type="transmembrane region" description="Helical" evidence="1">
    <location>
        <begin position="305"/>
        <end position="322"/>
    </location>
</feature>
<evidence type="ECO:0000313" key="3">
    <source>
        <dbReference type="EMBL" id="PJZ71502.1"/>
    </source>
</evidence>
<dbReference type="EMBL" id="NPDY01000001">
    <property type="protein sequence ID" value="PJZ71502.1"/>
    <property type="molecule type" value="Genomic_DNA"/>
</dbReference>
<evidence type="ECO:0000256" key="1">
    <source>
        <dbReference type="SAM" id="Phobius"/>
    </source>
</evidence>
<proteinExistence type="predicted"/>
<dbReference type="PROSITE" id="PS51468">
    <property type="entry name" value="VIT"/>
    <property type="match status" value="1"/>
</dbReference>
<evidence type="ECO:0000259" key="2">
    <source>
        <dbReference type="PROSITE" id="PS51468"/>
    </source>
</evidence>
<dbReference type="AlphaFoldDB" id="A0A2M9ZSI7"/>
<organism evidence="4 6">
    <name type="scientific">Leptospira perolatii</name>
    <dbReference type="NCBI Taxonomy" id="2023191"/>
    <lineage>
        <taxon>Bacteria</taxon>
        <taxon>Pseudomonadati</taxon>
        <taxon>Spirochaetota</taxon>
        <taxon>Spirochaetia</taxon>
        <taxon>Leptospirales</taxon>
        <taxon>Leptospiraceae</taxon>
        <taxon>Leptospira</taxon>
    </lineage>
</organism>
<feature type="transmembrane region" description="Helical" evidence="1">
    <location>
        <begin position="12"/>
        <end position="32"/>
    </location>
</feature>
<keyword evidence="5" id="KW-1185">Reference proteome</keyword>
<sequence length="981" mass="113566">MNESQKVRRIEWYVLSTILPVSIYLLLCWRDFSLFQSILPEESLSDWHILFLLLGGYLTLSICYAISTKFYGNFSVHALVSPIVLLLHTFLLWLFLTNDYRLYPREVPAWMSTGSEAFIYPLTFLIPGLLYAVLVGIIILTPEQKKQRIWLNLLSTVLIPIFLYIGYLFLEFLRNKYSFDPQTGDYVHNENFIFLHSVVISSGFVIGFFLFLFFLFRSLLLIWRKSEIPRSIKTTIVVLFCIIFPILGLLLNNQSKLLDLPGFRTNEHIFGDYKHPLWYILAVLNGILIILPSPNDRKWRSALTFGRFLLVPYTLYFALVFLPYLPFAFFGLFLFGVGLLMFAPFVLAFFHTQVLSVDLSYFREKIGISNTVIFALISVSILPAFYYAKLRIDRYILHSALEYLYEPDFRDTKSPYFISSLEGILDHIQTIKEGNRFNFLSGSNSTPYLDSWYNRTVLDNLVLSDEKIETLYAAYSGKQPIRRKNSSCLAARCDSYLPPEDNAKLISVSAKTENFDHYYKSTIELTTKYGQGWAQGDYITQFTLADGAFISDYYLFIGSHKEQGILSERKSALWIYNQIRNFRKDPGILHYVSPNRLELRVFPYSKGEIRKTGFTILHSRPVNFSIDGKEIHLEGNDITIQSLSSVFVSEKYFAKLPEIKRTPKYYFILDNSKYSSESEKVYQEFVNKYADKSSVILWANYEVEERNKENAFINIPAYKGGFLLERTLRSIFVKHYLERDFTTYPVPIVVTNQNSFYGKNHELLVWEKNLSDISFLFPESPRFYYAIADSKTQKTETYLLSLESDYAAGKLISGDLKSEISKSRSVVRIFGDLQNNGFLLNAPGVYPIPKKESGAEEIQDGAESEFQQAISLESLWKLASMNPNTYQWKRVVAESFSTKILSPHTAYLALEDDAQKEALRRKQKEVLSSKPYLDGEELIQMSEPTLFDLVLLLLLSIGFIKIRLIKEYSIFLVKTISKQRF</sequence>
<keyword evidence="1" id="KW-0812">Transmembrane</keyword>
<name>A0A2M9ZSI7_9LEPT</name>
<reference evidence="5 6" key="1">
    <citation type="submission" date="2017-07" db="EMBL/GenBank/DDBJ databases">
        <title>Leptospira spp. isolated from tropical soils.</title>
        <authorList>
            <person name="Thibeaux R."/>
            <person name="Iraola G."/>
            <person name="Ferres I."/>
            <person name="Bierque E."/>
            <person name="Girault D."/>
            <person name="Soupe-Gilbert M.-E."/>
            <person name="Picardeau M."/>
            <person name="Goarant C."/>
        </authorList>
    </citation>
    <scope>NUCLEOTIDE SEQUENCE [LARGE SCALE GENOMIC DNA]</scope>
    <source>
        <strain evidence="4 6">FH1-B-B1</strain>
        <strain evidence="3 5">FH1-B-C1</strain>
    </source>
</reference>
<feature type="transmembrane region" description="Helical" evidence="1">
    <location>
        <begin position="78"/>
        <end position="97"/>
    </location>
</feature>
<dbReference type="Proteomes" id="UP000231962">
    <property type="component" value="Unassembled WGS sequence"/>
</dbReference>
<accession>A0A2M9ZSI7</accession>
<feature type="transmembrane region" description="Helical" evidence="1">
    <location>
        <begin position="276"/>
        <end position="293"/>
    </location>
</feature>
<feature type="domain" description="VIT" evidence="2">
    <location>
        <begin position="489"/>
        <end position="618"/>
    </location>
</feature>
<keyword evidence="1" id="KW-1133">Transmembrane helix</keyword>
<keyword evidence="1" id="KW-0472">Membrane</keyword>
<dbReference type="InterPro" id="IPR013694">
    <property type="entry name" value="VIT"/>
</dbReference>
<dbReference type="InterPro" id="IPR027550">
    <property type="entry name" value="MSEP-CTERM"/>
</dbReference>
<evidence type="ECO:0000313" key="5">
    <source>
        <dbReference type="Proteomes" id="UP000231962"/>
    </source>
</evidence>
<dbReference type="Proteomes" id="UP000231990">
    <property type="component" value="Unassembled WGS sequence"/>
</dbReference>
<feature type="transmembrane region" description="Helical" evidence="1">
    <location>
        <begin position="47"/>
        <end position="66"/>
    </location>
</feature>
<dbReference type="NCBIfam" id="TIGR04286">
    <property type="entry name" value="MSEP-CTERM"/>
    <property type="match status" value="1"/>
</dbReference>
<evidence type="ECO:0000313" key="6">
    <source>
        <dbReference type="Proteomes" id="UP000231990"/>
    </source>
</evidence>
<dbReference type="EMBL" id="NPDZ01000001">
    <property type="protein sequence ID" value="PJZ75036.1"/>
    <property type="molecule type" value="Genomic_DNA"/>
</dbReference>
<feature type="transmembrane region" description="Helical" evidence="1">
    <location>
        <begin position="371"/>
        <end position="388"/>
    </location>
</feature>